<sequence>MPQFVYSIAERFITIEEQETLFPTSNSHLPLSLSDSKMIKIIPCRATRNP</sequence>
<protein>
    <submittedName>
        <fullName evidence="1">Uncharacterized protein</fullName>
    </submittedName>
</protein>
<keyword evidence="2" id="KW-1185">Reference proteome</keyword>
<name>A0A1N7I5G4_9FLAO</name>
<accession>A0A1N7I5G4</accession>
<organism evidence="1 2">
    <name type="scientific">Chryseobacterium shigense</name>
    <dbReference type="NCBI Taxonomy" id="297244"/>
    <lineage>
        <taxon>Bacteria</taxon>
        <taxon>Pseudomonadati</taxon>
        <taxon>Bacteroidota</taxon>
        <taxon>Flavobacteriia</taxon>
        <taxon>Flavobacteriales</taxon>
        <taxon>Weeksellaceae</taxon>
        <taxon>Chryseobacterium group</taxon>
        <taxon>Chryseobacterium</taxon>
    </lineage>
</organism>
<dbReference type="EMBL" id="FTNY01000002">
    <property type="protein sequence ID" value="SIS32272.1"/>
    <property type="molecule type" value="Genomic_DNA"/>
</dbReference>
<evidence type="ECO:0000313" key="1">
    <source>
        <dbReference type="EMBL" id="SIS32272.1"/>
    </source>
</evidence>
<proteinExistence type="predicted"/>
<dbReference type="AlphaFoldDB" id="A0A1N7I5G4"/>
<dbReference type="Proteomes" id="UP000186373">
    <property type="component" value="Unassembled WGS sequence"/>
</dbReference>
<reference evidence="2" key="1">
    <citation type="submission" date="2017-01" db="EMBL/GenBank/DDBJ databases">
        <authorList>
            <person name="Varghese N."/>
            <person name="Submissions S."/>
        </authorList>
    </citation>
    <scope>NUCLEOTIDE SEQUENCE [LARGE SCALE GENOMIC DNA]</scope>
    <source>
        <strain evidence="2">DSM 17126</strain>
    </source>
</reference>
<gene>
    <name evidence="1" type="ORF">SAMN05421639_102154</name>
</gene>
<evidence type="ECO:0000313" key="2">
    <source>
        <dbReference type="Proteomes" id="UP000186373"/>
    </source>
</evidence>